<evidence type="ECO:0000259" key="3">
    <source>
        <dbReference type="PROSITE" id="PS50113"/>
    </source>
</evidence>
<dbReference type="InterPro" id="IPR013767">
    <property type="entry name" value="PAS_fold"/>
</dbReference>
<reference evidence="4" key="2">
    <citation type="submission" date="2020-09" db="EMBL/GenBank/DDBJ databases">
        <authorList>
            <person name="Sun Q."/>
            <person name="Ohkuma M."/>
        </authorList>
    </citation>
    <scope>NUCLEOTIDE SEQUENCE</scope>
    <source>
        <strain evidence="4">JCM 14359</strain>
    </source>
</reference>
<feature type="domain" description="PAS" evidence="2">
    <location>
        <begin position="291"/>
        <end position="364"/>
    </location>
</feature>
<reference evidence="4" key="1">
    <citation type="journal article" date="2014" name="Int. J. Syst. Evol. Microbiol.">
        <title>Complete genome sequence of Corynebacterium casei LMG S-19264T (=DSM 44701T), isolated from a smear-ripened cheese.</title>
        <authorList>
            <consortium name="US DOE Joint Genome Institute (JGI-PGF)"/>
            <person name="Walter F."/>
            <person name="Albersmeier A."/>
            <person name="Kalinowski J."/>
            <person name="Ruckert C."/>
        </authorList>
    </citation>
    <scope>NUCLEOTIDE SEQUENCE</scope>
    <source>
        <strain evidence="4">JCM 14359</strain>
    </source>
</reference>
<evidence type="ECO:0000313" key="5">
    <source>
        <dbReference type="Proteomes" id="UP000653099"/>
    </source>
</evidence>
<dbReference type="SMART" id="SM00091">
    <property type="entry name" value="PAS"/>
    <property type="match status" value="4"/>
</dbReference>
<feature type="domain" description="PAC" evidence="3">
    <location>
        <begin position="367"/>
        <end position="419"/>
    </location>
</feature>
<dbReference type="Proteomes" id="UP000653099">
    <property type="component" value="Unassembled WGS sequence"/>
</dbReference>
<dbReference type="InterPro" id="IPR000700">
    <property type="entry name" value="PAS-assoc_C"/>
</dbReference>
<dbReference type="Gene3D" id="3.30.565.10">
    <property type="entry name" value="Histidine kinase-like ATPase, C-terminal domain"/>
    <property type="match status" value="1"/>
</dbReference>
<comment type="caution">
    <text evidence="4">The sequence shown here is derived from an EMBL/GenBank/DDBJ whole genome shotgun (WGS) entry which is preliminary data.</text>
</comment>
<name>A0A830EII6_9EURY</name>
<proteinExistence type="predicted"/>
<dbReference type="SUPFAM" id="SSF55874">
    <property type="entry name" value="ATPase domain of HSP90 chaperone/DNA topoisomerase II/histidine kinase"/>
    <property type="match status" value="1"/>
</dbReference>
<dbReference type="InterPro" id="IPR003594">
    <property type="entry name" value="HATPase_dom"/>
</dbReference>
<feature type="domain" description="PAS" evidence="2">
    <location>
        <begin position="541"/>
        <end position="611"/>
    </location>
</feature>
<dbReference type="PANTHER" id="PTHR44757:SF2">
    <property type="entry name" value="BIOFILM ARCHITECTURE MAINTENANCE PROTEIN MBAA"/>
    <property type="match status" value="1"/>
</dbReference>
<protein>
    <recommendedName>
        <fullName evidence="6">PAS domain S-box protein</fullName>
    </recommendedName>
</protein>
<gene>
    <name evidence="4" type="ORF">GCM10008995_17780</name>
</gene>
<keyword evidence="1" id="KW-0812">Transmembrane</keyword>
<feature type="transmembrane region" description="Helical" evidence="1">
    <location>
        <begin position="50"/>
        <end position="71"/>
    </location>
</feature>
<dbReference type="InterPro" id="IPR036890">
    <property type="entry name" value="HATPase_C_sf"/>
</dbReference>
<feature type="transmembrane region" description="Helical" evidence="1">
    <location>
        <begin position="123"/>
        <end position="142"/>
    </location>
</feature>
<dbReference type="Pfam" id="PF16927">
    <property type="entry name" value="HisKA_7TM"/>
    <property type="match status" value="1"/>
</dbReference>
<feature type="transmembrane region" description="Helical" evidence="1">
    <location>
        <begin position="91"/>
        <end position="111"/>
    </location>
</feature>
<dbReference type="Pfam" id="PF13426">
    <property type="entry name" value="PAS_9"/>
    <property type="match status" value="2"/>
</dbReference>
<dbReference type="GO" id="GO:0006355">
    <property type="term" value="P:regulation of DNA-templated transcription"/>
    <property type="evidence" value="ECO:0007669"/>
    <property type="project" value="InterPro"/>
</dbReference>
<organism evidence="4 5">
    <name type="scientific">Halobellus salinus</name>
    <dbReference type="NCBI Taxonomy" id="931585"/>
    <lineage>
        <taxon>Archaea</taxon>
        <taxon>Methanobacteriati</taxon>
        <taxon>Methanobacteriota</taxon>
        <taxon>Stenosarchaea group</taxon>
        <taxon>Halobacteria</taxon>
        <taxon>Halobacteriales</taxon>
        <taxon>Haloferacaceae</taxon>
        <taxon>Halobellus</taxon>
    </lineage>
</organism>
<feature type="domain" description="PAS" evidence="2">
    <location>
        <begin position="420"/>
        <end position="473"/>
    </location>
</feature>
<keyword evidence="1" id="KW-1133">Transmembrane helix</keyword>
<feature type="transmembrane region" description="Helical" evidence="1">
    <location>
        <begin position="14"/>
        <end position="38"/>
    </location>
</feature>
<dbReference type="Pfam" id="PF02518">
    <property type="entry name" value="HATPase_c"/>
    <property type="match status" value="1"/>
</dbReference>
<evidence type="ECO:0000313" key="4">
    <source>
        <dbReference type="EMBL" id="GGJ08373.1"/>
    </source>
</evidence>
<dbReference type="InterPro" id="IPR000014">
    <property type="entry name" value="PAS"/>
</dbReference>
<accession>A0A830EII6</accession>
<dbReference type="PROSITE" id="PS50113">
    <property type="entry name" value="PAC"/>
    <property type="match status" value="2"/>
</dbReference>
<dbReference type="InterPro" id="IPR001610">
    <property type="entry name" value="PAC"/>
</dbReference>
<dbReference type="Pfam" id="PF08448">
    <property type="entry name" value="PAS_4"/>
    <property type="match status" value="2"/>
</dbReference>
<dbReference type="EMBL" id="BMOC01000010">
    <property type="protein sequence ID" value="GGJ08373.1"/>
    <property type="molecule type" value="Genomic_DNA"/>
</dbReference>
<evidence type="ECO:0008006" key="6">
    <source>
        <dbReference type="Google" id="ProtNLM"/>
    </source>
</evidence>
<feature type="domain" description="PAC" evidence="3">
    <location>
        <begin position="495"/>
        <end position="547"/>
    </location>
</feature>
<dbReference type="Pfam" id="PF00989">
    <property type="entry name" value="PAS"/>
    <property type="match status" value="1"/>
</dbReference>
<sequence>MFGLVTTDGGLSSVFYIGGLICGLTGVGAWVYFVSAYTGRSYHRDRRYRALAVSIYVGLIGVKLTNPLYGLYVSTELQQSPYPHLVVEPQLFYWVSFSLTYTLVAISFYWLIQTFRKSSSPTVGLGALAVLSLSPVVPRAAIQALPNEILPPLILGLSFEPVGVTAFLLGVLVTVEEPFRQVEQSARSKFFEEADDATFVYDTGGKLVEMNNQAQKLQSEIGVECPTVETFEQAFRPVGDGFDSEDTFTVDIDGSTRYFEVIANRMTAGAETVGLVASVRDVTERQSRKRELELKERAMDEASVGITISDPTQEDNPLIYVNDGFVDQTGYNRAEVLGRNCRFLQGDDRDQPALDDLREAITSNEPITVELRNYRKDGEQFWNRLSVAPIYDEAGELVNHVGIQQDVTAVRESQRELQAERERFELLIESTDEYAFLVVDEDGAISTWNDGAANLFGYDDETAVGMPMGELHPAPDREAGLPDRLLQQARYAGEASDEGWRVRADGSEFYADVRYAALEGDDGDSKGYAQIVRDMTDERQQRRRTERFVEESEDVVTIVDPDGTITYASRSSDRVLGYEHEALTKKNLFDQLHPDDRTQAMEAFFNGTEDPEATFQIDCRFQSNDGAWREMELRCRNMLDDDAIDGMLLYLRDVTATKARTRRLEALFNGTFSFAGLLEPDGTVLNANDAALEFGGFDRKEIIGEPFDEASWWTHSTAVQERLRDALDTAATGEFVRYETDVRGVSGLATIDFSAKPVTNDAGEVTLLVVEGREITDQRRQRQQMAMVQRVMRHNMRNDLNKVRGWTQVLAEEVDADARAAHLDRIETILDGWEAMTEGMRQIRQLTNSSEDQWPAIDVRSVTEYLTAWNQETEFTLDVDSTVSDDQTVWIPGAVKEALEKLITIAVRRATDSDTGVTVSLSDTTDRWVEVEIFITGSGLAETDTEVLATGEETALTHAQGLDIWVVRTMIKTVGGEITAQATGTKTRVKFRVPVQQPPDADEK</sequence>
<dbReference type="AlphaFoldDB" id="A0A830EII6"/>
<dbReference type="SMART" id="SM00086">
    <property type="entry name" value="PAC"/>
    <property type="match status" value="5"/>
</dbReference>
<dbReference type="PROSITE" id="PS50112">
    <property type="entry name" value="PAS"/>
    <property type="match status" value="4"/>
</dbReference>
<dbReference type="PANTHER" id="PTHR44757">
    <property type="entry name" value="DIGUANYLATE CYCLASE DGCP"/>
    <property type="match status" value="1"/>
</dbReference>
<dbReference type="CDD" id="cd00130">
    <property type="entry name" value="PAS"/>
    <property type="match status" value="4"/>
</dbReference>
<dbReference type="InterPro" id="IPR052155">
    <property type="entry name" value="Biofilm_reg_signaling"/>
</dbReference>
<dbReference type="InterPro" id="IPR031621">
    <property type="entry name" value="HisKA_7TM"/>
</dbReference>
<dbReference type="NCBIfam" id="TIGR00229">
    <property type="entry name" value="sensory_box"/>
    <property type="match status" value="4"/>
</dbReference>
<dbReference type="InterPro" id="IPR013656">
    <property type="entry name" value="PAS_4"/>
</dbReference>
<dbReference type="InterPro" id="IPR035965">
    <property type="entry name" value="PAS-like_dom_sf"/>
</dbReference>
<keyword evidence="1" id="KW-0472">Membrane</keyword>
<evidence type="ECO:0000256" key="1">
    <source>
        <dbReference type="SAM" id="Phobius"/>
    </source>
</evidence>
<dbReference type="Gene3D" id="3.30.450.20">
    <property type="entry name" value="PAS domain"/>
    <property type="match status" value="5"/>
</dbReference>
<dbReference type="SUPFAM" id="SSF55785">
    <property type="entry name" value="PYP-like sensor domain (PAS domain)"/>
    <property type="match status" value="5"/>
</dbReference>
<feature type="domain" description="PAS" evidence="2">
    <location>
        <begin position="660"/>
        <end position="705"/>
    </location>
</feature>
<evidence type="ECO:0000259" key="2">
    <source>
        <dbReference type="PROSITE" id="PS50112"/>
    </source>
</evidence>
<keyword evidence="5" id="KW-1185">Reference proteome</keyword>